<feature type="signal peptide" evidence="6">
    <location>
        <begin position="1"/>
        <end position="21"/>
    </location>
</feature>
<dbReference type="PROSITE" id="PS00775">
    <property type="entry name" value="GLYCOSYL_HYDROL_F3"/>
    <property type="match status" value="1"/>
</dbReference>
<dbReference type="SUPFAM" id="SSF52279">
    <property type="entry name" value="Beta-D-glucan exohydrolase, C-terminal domain"/>
    <property type="match status" value="1"/>
</dbReference>
<evidence type="ECO:0000256" key="1">
    <source>
        <dbReference type="ARBA" id="ARBA00005336"/>
    </source>
</evidence>
<dbReference type="PRINTS" id="PR00133">
    <property type="entry name" value="GLHYDRLASE3"/>
</dbReference>
<dbReference type="InterPro" id="IPR002772">
    <property type="entry name" value="Glyco_hydro_3_C"/>
</dbReference>
<gene>
    <name evidence="8" type="ORF">Q4F19_12775</name>
</gene>
<evidence type="ECO:0000313" key="9">
    <source>
        <dbReference type="Proteomes" id="UP001169764"/>
    </source>
</evidence>
<dbReference type="PANTHER" id="PTHR42715:SF10">
    <property type="entry name" value="BETA-GLUCOSIDASE"/>
    <property type="match status" value="1"/>
</dbReference>
<dbReference type="InterPro" id="IPR036962">
    <property type="entry name" value="Glyco_hydro_3_N_sf"/>
</dbReference>
<evidence type="ECO:0000256" key="2">
    <source>
        <dbReference type="ARBA" id="ARBA00022801"/>
    </source>
</evidence>
<dbReference type="PANTHER" id="PTHR42715">
    <property type="entry name" value="BETA-GLUCOSIDASE"/>
    <property type="match status" value="1"/>
</dbReference>
<evidence type="ECO:0000256" key="5">
    <source>
        <dbReference type="RuleBase" id="RU361161"/>
    </source>
</evidence>
<feature type="chain" id="PRO_5047296306" evidence="6">
    <location>
        <begin position="22"/>
        <end position="731"/>
    </location>
</feature>
<dbReference type="SMART" id="SM01217">
    <property type="entry name" value="Fn3_like"/>
    <property type="match status" value="1"/>
</dbReference>
<keyword evidence="4 5" id="KW-0326">Glycosidase</keyword>
<dbReference type="InterPro" id="IPR036881">
    <property type="entry name" value="Glyco_hydro_3_C_sf"/>
</dbReference>
<dbReference type="Gene3D" id="2.60.40.10">
    <property type="entry name" value="Immunoglobulins"/>
    <property type="match status" value="1"/>
</dbReference>
<keyword evidence="6" id="KW-0732">Signal</keyword>
<dbReference type="Pfam" id="PF14310">
    <property type="entry name" value="Fn3-like"/>
    <property type="match status" value="1"/>
</dbReference>
<dbReference type="RefSeq" id="WP_303543144.1">
    <property type="nucleotide sequence ID" value="NZ_JAUOTP010000005.1"/>
</dbReference>
<dbReference type="SUPFAM" id="SSF51445">
    <property type="entry name" value="(Trans)glycosidases"/>
    <property type="match status" value="1"/>
</dbReference>
<proteinExistence type="inferred from homology"/>
<comment type="caution">
    <text evidence="8">The sequence shown here is derived from an EMBL/GenBank/DDBJ whole genome shotgun (WGS) entry which is preliminary data.</text>
</comment>
<organism evidence="8 9">
    <name type="scientific">Sphingomonas natans</name>
    <dbReference type="NCBI Taxonomy" id="3063330"/>
    <lineage>
        <taxon>Bacteria</taxon>
        <taxon>Pseudomonadati</taxon>
        <taxon>Pseudomonadota</taxon>
        <taxon>Alphaproteobacteria</taxon>
        <taxon>Sphingomonadales</taxon>
        <taxon>Sphingomonadaceae</taxon>
        <taxon>Sphingomonas</taxon>
    </lineage>
</organism>
<evidence type="ECO:0000256" key="6">
    <source>
        <dbReference type="SAM" id="SignalP"/>
    </source>
</evidence>
<keyword evidence="9" id="KW-1185">Reference proteome</keyword>
<evidence type="ECO:0000256" key="3">
    <source>
        <dbReference type="ARBA" id="ARBA00023277"/>
    </source>
</evidence>
<accession>A0ABT8YC15</accession>
<dbReference type="Gene3D" id="3.40.50.1700">
    <property type="entry name" value="Glycoside hydrolase family 3 C-terminal domain"/>
    <property type="match status" value="1"/>
</dbReference>
<dbReference type="InterPro" id="IPR050288">
    <property type="entry name" value="Cellulose_deg_GH3"/>
</dbReference>
<reference evidence="8" key="1">
    <citation type="submission" date="2023-07" db="EMBL/GenBank/DDBJ databases">
        <authorList>
            <person name="Kim M."/>
        </authorList>
    </citation>
    <scope>NUCLEOTIDE SEQUENCE</scope>
    <source>
        <strain evidence="8">BIUV-7</strain>
    </source>
</reference>
<dbReference type="EMBL" id="JAUOTP010000005">
    <property type="protein sequence ID" value="MDO6415259.1"/>
    <property type="molecule type" value="Genomic_DNA"/>
</dbReference>
<dbReference type="Pfam" id="PF01915">
    <property type="entry name" value="Glyco_hydro_3_C"/>
    <property type="match status" value="1"/>
</dbReference>
<comment type="similarity">
    <text evidence="1 5">Belongs to the glycosyl hydrolase 3 family.</text>
</comment>
<dbReference type="InterPro" id="IPR013783">
    <property type="entry name" value="Ig-like_fold"/>
</dbReference>
<evidence type="ECO:0000256" key="4">
    <source>
        <dbReference type="ARBA" id="ARBA00023295"/>
    </source>
</evidence>
<name>A0ABT8YC15_9SPHN</name>
<sequence length="731" mass="77533">MKLRSAAFGLACAAIAVSSSAASMEAAPWAKAVATEQKMKPAERATLTLGIMAVPYGAVVNLPAGALYGAGFIPGIPRLGVPALTETDASLGVAYASGFRKDGGATPLPSGVALGATWDPDLVRRGGAMIGGEARAKGFNVMLAGGVNLMRDPRNGRTFEYIGEDPLHSGILAGALITGVQSNHIISTIKHFALNGQETGRHFLNSRISDAAARESDLLAFQIAIENGQPGAVMCGYNKVNGAQACGNEYLLNKVLKTDWRYKGFVMSDWGAVNAIDFALKGLDQQSGVQLDPKPFFGADLQSLAATDPLYRARLADMNRRILYAIYANRLDAFPVKPGGLIDKAANARVAEQVARESIVLLRNHDGVLPLAKSAKRIAVIGGYADTGILSGGGSSQVHLEGGASAVVSHGGLSPFASLLTEQYLRALPPLDAIRAMAPDAQVTFRSGDYIGEAVEQARNADIVIVFANQWQTEGIDLPDLTLPRGQDALIEAVAAANPKTIVVLQTGSAVAMPWLERTAAVIEAWYPGGRGGQAIASVLFGDVNPSGRLPITFPASLNQLPRPKLDGSDSVEPNFLGLGTPGQTLTVDYDIEGSDVGYRWNARKNFTSLFPLGFGLSFTSFEYSDFKTDGVRATFTVRNSGKRAGATVAQVYLTRRPDGKKERLVAFQKVELAAGERRLVTVPIERRVIADWANSKWNVRPGAYAFALGENAEKLGPTQTVRLPTSSWAP</sequence>
<evidence type="ECO:0000259" key="7">
    <source>
        <dbReference type="SMART" id="SM01217"/>
    </source>
</evidence>
<keyword evidence="2 5" id="KW-0378">Hydrolase</keyword>
<protein>
    <submittedName>
        <fullName evidence="8">Glycoside hydrolase family 3 C-terminal domain-containing protein</fullName>
    </submittedName>
</protein>
<dbReference type="Gene3D" id="3.20.20.300">
    <property type="entry name" value="Glycoside hydrolase, family 3, N-terminal domain"/>
    <property type="match status" value="1"/>
</dbReference>
<dbReference type="InterPro" id="IPR026891">
    <property type="entry name" value="Fn3-like"/>
</dbReference>
<keyword evidence="3" id="KW-0119">Carbohydrate metabolism</keyword>
<dbReference type="GO" id="GO:0016787">
    <property type="term" value="F:hydrolase activity"/>
    <property type="evidence" value="ECO:0007669"/>
    <property type="project" value="UniProtKB-KW"/>
</dbReference>
<dbReference type="Proteomes" id="UP001169764">
    <property type="component" value="Unassembled WGS sequence"/>
</dbReference>
<evidence type="ECO:0000313" key="8">
    <source>
        <dbReference type="EMBL" id="MDO6415259.1"/>
    </source>
</evidence>
<feature type="domain" description="Fibronectin type III-like" evidence="7">
    <location>
        <begin position="648"/>
        <end position="713"/>
    </location>
</feature>
<dbReference type="InterPro" id="IPR001764">
    <property type="entry name" value="Glyco_hydro_3_N"/>
</dbReference>
<dbReference type="InterPro" id="IPR019800">
    <property type="entry name" value="Glyco_hydro_3_AS"/>
</dbReference>
<dbReference type="Pfam" id="PF00933">
    <property type="entry name" value="Glyco_hydro_3"/>
    <property type="match status" value="1"/>
</dbReference>
<dbReference type="InterPro" id="IPR017853">
    <property type="entry name" value="GH"/>
</dbReference>